<organism evidence="4 5">
    <name type="scientific">Sphaerulina musiva (strain SO2202)</name>
    <name type="common">Poplar stem canker fungus</name>
    <name type="synonym">Septoria musiva</name>
    <dbReference type="NCBI Taxonomy" id="692275"/>
    <lineage>
        <taxon>Eukaryota</taxon>
        <taxon>Fungi</taxon>
        <taxon>Dikarya</taxon>
        <taxon>Ascomycota</taxon>
        <taxon>Pezizomycotina</taxon>
        <taxon>Dothideomycetes</taxon>
        <taxon>Dothideomycetidae</taxon>
        <taxon>Mycosphaerellales</taxon>
        <taxon>Mycosphaerellaceae</taxon>
        <taxon>Sphaerulina</taxon>
    </lineage>
</organism>
<evidence type="ECO:0000256" key="3">
    <source>
        <dbReference type="SAM" id="MobiDB-lite"/>
    </source>
</evidence>
<evidence type="ECO:0000313" key="4">
    <source>
        <dbReference type="EMBL" id="EMF09837.1"/>
    </source>
</evidence>
<protein>
    <recommendedName>
        <fullName evidence="6">L domain-like protein</fullName>
    </recommendedName>
</protein>
<dbReference type="PANTHER" id="PTHR48051">
    <property type="match status" value="1"/>
</dbReference>
<keyword evidence="2" id="KW-0677">Repeat</keyword>
<dbReference type="Proteomes" id="UP000016931">
    <property type="component" value="Unassembled WGS sequence"/>
</dbReference>
<feature type="region of interest" description="Disordered" evidence="3">
    <location>
        <begin position="228"/>
        <end position="250"/>
    </location>
</feature>
<dbReference type="AlphaFoldDB" id="M3CBN4"/>
<dbReference type="OMA" id="RYLPWEL"/>
<evidence type="ECO:0008006" key="6">
    <source>
        <dbReference type="Google" id="ProtNLM"/>
    </source>
</evidence>
<keyword evidence="1" id="KW-0433">Leucine-rich repeat</keyword>
<dbReference type="HOGENOM" id="CLU_027499_1_0_1"/>
<reference evidence="4 5" key="1">
    <citation type="journal article" date="2012" name="PLoS Pathog.">
        <title>Diverse lifestyles and strategies of plant pathogenesis encoded in the genomes of eighteen Dothideomycetes fungi.</title>
        <authorList>
            <person name="Ohm R.A."/>
            <person name="Feau N."/>
            <person name="Henrissat B."/>
            <person name="Schoch C.L."/>
            <person name="Horwitz B.A."/>
            <person name="Barry K.W."/>
            <person name="Condon B.J."/>
            <person name="Copeland A.C."/>
            <person name="Dhillon B."/>
            <person name="Glaser F."/>
            <person name="Hesse C.N."/>
            <person name="Kosti I."/>
            <person name="LaButti K."/>
            <person name="Lindquist E.A."/>
            <person name="Lucas S."/>
            <person name="Salamov A.A."/>
            <person name="Bradshaw R.E."/>
            <person name="Ciuffetti L."/>
            <person name="Hamelin R.C."/>
            <person name="Kema G.H.J."/>
            <person name="Lawrence C."/>
            <person name="Scott J.A."/>
            <person name="Spatafora J.W."/>
            <person name="Turgeon B.G."/>
            <person name="de Wit P.J.G.M."/>
            <person name="Zhong S."/>
            <person name="Goodwin S.B."/>
            <person name="Grigoriev I.V."/>
        </authorList>
    </citation>
    <scope>NUCLEOTIDE SEQUENCE [LARGE SCALE GENOMIC DNA]</scope>
    <source>
        <strain evidence="4 5">SO2202</strain>
    </source>
</reference>
<gene>
    <name evidence="4" type="ORF">SEPMUDRAFT_150951</name>
</gene>
<dbReference type="Pfam" id="PF13855">
    <property type="entry name" value="LRR_8"/>
    <property type="match status" value="1"/>
</dbReference>
<name>M3CBN4_SPHMS</name>
<evidence type="ECO:0000256" key="2">
    <source>
        <dbReference type="ARBA" id="ARBA00022737"/>
    </source>
</evidence>
<sequence length="459" mass="51251">MIRGPWWEIANKEGRRGTQDVATPKQKDFSRNVDSGIWMGSDGSEDSTESTSCYPDSMRRLHVTDHSRSLQTPRAAPQQPTPQSIAASIVTGCVENGKQTVDLSDLGLVDIPSSTLKPLHELIRQPLFDASLPPSDDEFGPLTPDIQLFLASNGLTTLPDELFQLENITVLSLRNNALTQLPSDITQLKRLKELNVAGNGIEYLPWELLDILQSRRSRLIVRPNPMLEPMKDFSESSPSPLATQPRSKQGIKLQHCPDARVCIEDARTQCAANGSLDMRTELELRLQLGHALWEQHLQMTTAVQDQGKRRDELIYLASSAIQYYDVDGRPNSPTLAEHDALSTRARLEQCEATLSSTRVPSLLELALRVTQQHYDLSHIPDDMPSRVHTVLQMAKTNAHNQVCSTCNRSCIITRAQWFEYWHSGSSAKTELTHESVLPFIRRACSWACAVPTAIGTFRA</sequence>
<evidence type="ECO:0000313" key="5">
    <source>
        <dbReference type="Proteomes" id="UP000016931"/>
    </source>
</evidence>
<dbReference type="GeneID" id="27903635"/>
<feature type="region of interest" description="Disordered" evidence="3">
    <location>
        <begin position="1"/>
        <end position="54"/>
    </location>
</feature>
<accession>M3CBN4</accession>
<dbReference type="InterPro" id="IPR032675">
    <property type="entry name" value="LRR_dom_sf"/>
</dbReference>
<feature type="compositionally biased region" description="Polar residues" evidence="3">
    <location>
        <begin position="235"/>
        <end position="247"/>
    </location>
</feature>
<evidence type="ECO:0000256" key="1">
    <source>
        <dbReference type="ARBA" id="ARBA00022614"/>
    </source>
</evidence>
<dbReference type="PANTHER" id="PTHR48051:SF35">
    <property type="entry name" value="LEUCINE-RICH REPEAT-CONTAINING PROTEIN 27"/>
    <property type="match status" value="1"/>
</dbReference>
<keyword evidence="5" id="KW-1185">Reference proteome</keyword>
<dbReference type="SUPFAM" id="SSF52058">
    <property type="entry name" value="L domain-like"/>
    <property type="match status" value="1"/>
</dbReference>
<dbReference type="GO" id="GO:0005737">
    <property type="term" value="C:cytoplasm"/>
    <property type="evidence" value="ECO:0007669"/>
    <property type="project" value="TreeGrafter"/>
</dbReference>
<dbReference type="Gene3D" id="3.80.10.10">
    <property type="entry name" value="Ribonuclease Inhibitor"/>
    <property type="match status" value="1"/>
</dbReference>
<dbReference type="InterPro" id="IPR050216">
    <property type="entry name" value="LRR_domain-containing"/>
</dbReference>
<dbReference type="eggNOG" id="ENOG502SCN3">
    <property type="taxonomic scope" value="Eukaryota"/>
</dbReference>
<dbReference type="OrthoDB" id="1517790at2759"/>
<proteinExistence type="predicted"/>
<dbReference type="STRING" id="692275.M3CBN4"/>
<dbReference type="RefSeq" id="XP_016757958.1">
    <property type="nucleotide sequence ID" value="XM_016906498.1"/>
</dbReference>
<dbReference type="EMBL" id="KB456268">
    <property type="protein sequence ID" value="EMF09837.1"/>
    <property type="molecule type" value="Genomic_DNA"/>
</dbReference>
<dbReference type="InterPro" id="IPR001611">
    <property type="entry name" value="Leu-rich_rpt"/>
</dbReference>